<reference evidence="1" key="1">
    <citation type="submission" date="2021-06" db="EMBL/GenBank/DDBJ databases">
        <authorList>
            <person name="Kallberg Y."/>
            <person name="Tangrot J."/>
            <person name="Rosling A."/>
        </authorList>
    </citation>
    <scope>NUCLEOTIDE SEQUENCE</scope>
    <source>
        <strain evidence="1">IN212</strain>
    </source>
</reference>
<gene>
    <name evidence="1" type="ORF">RFULGI_LOCUS17072</name>
</gene>
<feature type="non-terminal residue" evidence="1">
    <location>
        <position position="53"/>
    </location>
</feature>
<evidence type="ECO:0000313" key="1">
    <source>
        <dbReference type="EMBL" id="CAG8794446.1"/>
    </source>
</evidence>
<accession>A0A9N9JUD1</accession>
<dbReference type="AlphaFoldDB" id="A0A9N9JUD1"/>
<dbReference type="EMBL" id="CAJVPZ010064633">
    <property type="protein sequence ID" value="CAG8794446.1"/>
    <property type="molecule type" value="Genomic_DNA"/>
</dbReference>
<protein>
    <submittedName>
        <fullName evidence="1">2574_t:CDS:1</fullName>
    </submittedName>
</protein>
<proteinExistence type="predicted"/>
<keyword evidence="2" id="KW-1185">Reference proteome</keyword>
<dbReference type="Proteomes" id="UP000789396">
    <property type="component" value="Unassembled WGS sequence"/>
</dbReference>
<evidence type="ECO:0000313" key="2">
    <source>
        <dbReference type="Proteomes" id="UP000789396"/>
    </source>
</evidence>
<sequence length="53" mass="6207">LGKDDDSNEEKQSTNEEIQDMVFSEEEILKIEEFFELPEINNADIENSIENED</sequence>
<organism evidence="1 2">
    <name type="scientific">Racocetra fulgida</name>
    <dbReference type="NCBI Taxonomy" id="60492"/>
    <lineage>
        <taxon>Eukaryota</taxon>
        <taxon>Fungi</taxon>
        <taxon>Fungi incertae sedis</taxon>
        <taxon>Mucoromycota</taxon>
        <taxon>Glomeromycotina</taxon>
        <taxon>Glomeromycetes</taxon>
        <taxon>Diversisporales</taxon>
        <taxon>Gigasporaceae</taxon>
        <taxon>Racocetra</taxon>
    </lineage>
</organism>
<name>A0A9N9JUD1_9GLOM</name>
<comment type="caution">
    <text evidence="1">The sequence shown here is derived from an EMBL/GenBank/DDBJ whole genome shotgun (WGS) entry which is preliminary data.</text>
</comment>